<organism evidence="3 4">
    <name type="scientific">Hebeloma cylindrosporum</name>
    <dbReference type="NCBI Taxonomy" id="76867"/>
    <lineage>
        <taxon>Eukaryota</taxon>
        <taxon>Fungi</taxon>
        <taxon>Dikarya</taxon>
        <taxon>Basidiomycota</taxon>
        <taxon>Agaricomycotina</taxon>
        <taxon>Agaricomycetes</taxon>
        <taxon>Agaricomycetidae</taxon>
        <taxon>Agaricales</taxon>
        <taxon>Agaricineae</taxon>
        <taxon>Hymenogastraceae</taxon>
        <taxon>Hebeloma</taxon>
    </lineage>
</organism>
<feature type="transmembrane region" description="Helical" evidence="1">
    <location>
        <begin position="91"/>
        <end position="110"/>
    </location>
</feature>
<evidence type="ECO:0000259" key="2">
    <source>
        <dbReference type="Pfam" id="PF20151"/>
    </source>
</evidence>
<feature type="transmembrane region" description="Helical" evidence="1">
    <location>
        <begin position="116"/>
        <end position="136"/>
    </location>
</feature>
<dbReference type="AlphaFoldDB" id="A0A0C3C390"/>
<dbReference type="HOGENOM" id="CLU_035509_7_3_1"/>
<keyword evidence="1" id="KW-1133">Transmembrane helix</keyword>
<dbReference type="InterPro" id="IPR045340">
    <property type="entry name" value="DUF6533"/>
</dbReference>
<evidence type="ECO:0000313" key="3">
    <source>
        <dbReference type="EMBL" id="KIM38066.1"/>
    </source>
</evidence>
<proteinExistence type="predicted"/>
<dbReference type="EMBL" id="KN831793">
    <property type="protein sequence ID" value="KIM38066.1"/>
    <property type="molecule type" value="Genomic_DNA"/>
</dbReference>
<keyword evidence="1" id="KW-0472">Membrane</keyword>
<sequence>MSSDVTLDELWSMNVDYYFNLVSLSILLYDYFLTFVAEVESCWIAQLSWGLGFFYMNRYLVVFGHVPIMLEFFWSTSYHNKSEERATRSNSIAIQVVVACMLIMRMYALYERSGKVLALYIVVAGAILAVACWAMLGGKKEKPRDVDLQSHIGCASNLSRDKAVRFGTAWAGMLVFDSLVFCMTLYKAVVLPRPNGVNILDILLRDGAIYFAVMVASNLANVLTFMLGGVISFVSPSRWKRRLMLTCSLSQEVQ</sequence>
<gene>
    <name evidence="3" type="ORF">M413DRAFT_30470</name>
</gene>
<dbReference type="Proteomes" id="UP000053424">
    <property type="component" value="Unassembled WGS sequence"/>
</dbReference>
<feature type="transmembrane region" description="Helical" evidence="1">
    <location>
        <begin position="209"/>
        <end position="234"/>
    </location>
</feature>
<reference evidence="3 4" key="1">
    <citation type="submission" date="2014-04" db="EMBL/GenBank/DDBJ databases">
        <authorList>
            <consortium name="DOE Joint Genome Institute"/>
            <person name="Kuo A."/>
            <person name="Gay G."/>
            <person name="Dore J."/>
            <person name="Kohler A."/>
            <person name="Nagy L.G."/>
            <person name="Floudas D."/>
            <person name="Copeland A."/>
            <person name="Barry K.W."/>
            <person name="Cichocki N."/>
            <person name="Veneault-Fourrey C."/>
            <person name="LaButti K."/>
            <person name="Lindquist E.A."/>
            <person name="Lipzen A."/>
            <person name="Lundell T."/>
            <person name="Morin E."/>
            <person name="Murat C."/>
            <person name="Sun H."/>
            <person name="Tunlid A."/>
            <person name="Henrissat B."/>
            <person name="Grigoriev I.V."/>
            <person name="Hibbett D.S."/>
            <person name="Martin F."/>
            <person name="Nordberg H.P."/>
            <person name="Cantor M.N."/>
            <person name="Hua S.X."/>
        </authorList>
    </citation>
    <scope>NUCLEOTIDE SEQUENCE [LARGE SCALE GENOMIC DNA]</scope>
    <source>
        <strain evidence="4">h7</strain>
    </source>
</reference>
<keyword evidence="4" id="KW-1185">Reference proteome</keyword>
<dbReference type="Pfam" id="PF20151">
    <property type="entry name" value="DUF6533"/>
    <property type="match status" value="1"/>
</dbReference>
<protein>
    <recommendedName>
        <fullName evidence="2">DUF6533 domain-containing protein</fullName>
    </recommendedName>
</protein>
<evidence type="ECO:0000256" key="1">
    <source>
        <dbReference type="SAM" id="Phobius"/>
    </source>
</evidence>
<feature type="domain" description="DUF6533" evidence="2">
    <location>
        <begin position="18"/>
        <end position="62"/>
    </location>
</feature>
<evidence type="ECO:0000313" key="4">
    <source>
        <dbReference type="Proteomes" id="UP000053424"/>
    </source>
</evidence>
<feature type="transmembrane region" description="Helical" evidence="1">
    <location>
        <begin position="169"/>
        <end position="189"/>
    </location>
</feature>
<reference evidence="4" key="2">
    <citation type="submission" date="2015-01" db="EMBL/GenBank/DDBJ databases">
        <title>Evolutionary Origins and Diversification of the Mycorrhizal Mutualists.</title>
        <authorList>
            <consortium name="DOE Joint Genome Institute"/>
            <consortium name="Mycorrhizal Genomics Consortium"/>
            <person name="Kohler A."/>
            <person name="Kuo A."/>
            <person name="Nagy L.G."/>
            <person name="Floudas D."/>
            <person name="Copeland A."/>
            <person name="Barry K.W."/>
            <person name="Cichocki N."/>
            <person name="Veneault-Fourrey C."/>
            <person name="LaButti K."/>
            <person name="Lindquist E.A."/>
            <person name="Lipzen A."/>
            <person name="Lundell T."/>
            <person name="Morin E."/>
            <person name="Murat C."/>
            <person name="Riley R."/>
            <person name="Ohm R."/>
            <person name="Sun H."/>
            <person name="Tunlid A."/>
            <person name="Henrissat B."/>
            <person name="Grigoriev I.V."/>
            <person name="Hibbett D.S."/>
            <person name="Martin F."/>
        </authorList>
    </citation>
    <scope>NUCLEOTIDE SEQUENCE [LARGE SCALE GENOMIC DNA]</scope>
    <source>
        <strain evidence="4">h7</strain>
    </source>
</reference>
<feature type="transmembrane region" description="Helical" evidence="1">
    <location>
        <begin position="49"/>
        <end position="70"/>
    </location>
</feature>
<dbReference type="OrthoDB" id="3261349at2759"/>
<feature type="transmembrane region" description="Helical" evidence="1">
    <location>
        <begin position="17"/>
        <end position="37"/>
    </location>
</feature>
<accession>A0A0C3C390</accession>
<name>A0A0C3C390_HEBCY</name>
<keyword evidence="1" id="KW-0812">Transmembrane</keyword>